<evidence type="ECO:0000313" key="8">
    <source>
        <dbReference type="Proteomes" id="UP001150904"/>
    </source>
</evidence>
<accession>A0A9W9NIC4</accession>
<dbReference type="GO" id="GO:0005783">
    <property type="term" value="C:endoplasmic reticulum"/>
    <property type="evidence" value="ECO:0007669"/>
    <property type="project" value="UniProtKB-SubCell"/>
</dbReference>
<name>A0A9W9NIC4_9EURO</name>
<evidence type="ECO:0000313" key="7">
    <source>
        <dbReference type="EMBL" id="KAJ5219204.1"/>
    </source>
</evidence>
<sequence length="198" mass="22118">MSYGYDADVSPQFGTNLMRIKSLAATFLSNLVNMRQEEDTVVTELDNAHRIYRATKGLIFFGTPHAGSAVAKIRRVQILKQIAKVAFTEVPPKLDSALEMHSDELLDLADDFRMMSLYTLRQIAIYSYAESRTTPKLNALVIDEFSAFIGYDKEVKGYIQADHEAIVKFDGETNADYRNVWGKINKLKRLAASAAAGA</sequence>
<dbReference type="GO" id="GO:0016020">
    <property type="term" value="C:membrane"/>
    <property type="evidence" value="ECO:0007669"/>
    <property type="project" value="UniProtKB-SubCell"/>
</dbReference>
<dbReference type="PANTHER" id="PTHR48182">
    <property type="entry name" value="PROTEIN SERAC1"/>
    <property type="match status" value="1"/>
</dbReference>
<comment type="subcellular location">
    <subcellularLocation>
        <location evidence="2">Endoplasmic reticulum</location>
    </subcellularLocation>
    <subcellularLocation>
        <location evidence="3">Membrane</location>
    </subcellularLocation>
    <subcellularLocation>
        <location evidence="1">Mitochondrion</location>
    </subcellularLocation>
</comment>
<organism evidence="7 8">
    <name type="scientific">Penicillium cinerascens</name>
    <dbReference type="NCBI Taxonomy" id="70096"/>
    <lineage>
        <taxon>Eukaryota</taxon>
        <taxon>Fungi</taxon>
        <taxon>Dikarya</taxon>
        <taxon>Ascomycota</taxon>
        <taxon>Pezizomycotina</taxon>
        <taxon>Eurotiomycetes</taxon>
        <taxon>Eurotiomycetidae</taxon>
        <taxon>Eurotiales</taxon>
        <taxon>Aspergillaceae</taxon>
        <taxon>Penicillium</taxon>
    </lineage>
</organism>
<reference evidence="7" key="2">
    <citation type="journal article" date="2023" name="IMA Fungus">
        <title>Comparative genomic study of the Penicillium genus elucidates a diverse pangenome and 15 lateral gene transfer events.</title>
        <authorList>
            <person name="Petersen C."/>
            <person name="Sorensen T."/>
            <person name="Nielsen M.R."/>
            <person name="Sondergaard T.E."/>
            <person name="Sorensen J.L."/>
            <person name="Fitzpatrick D.A."/>
            <person name="Frisvad J.C."/>
            <person name="Nielsen K.L."/>
        </authorList>
    </citation>
    <scope>NUCLEOTIDE SEQUENCE</scope>
    <source>
        <strain evidence="7">IBT 15544</strain>
    </source>
</reference>
<keyword evidence="4" id="KW-0256">Endoplasmic reticulum</keyword>
<dbReference type="Proteomes" id="UP001150904">
    <property type="component" value="Unassembled WGS sequence"/>
</dbReference>
<evidence type="ECO:0000256" key="2">
    <source>
        <dbReference type="ARBA" id="ARBA00004240"/>
    </source>
</evidence>
<dbReference type="GO" id="GO:0005739">
    <property type="term" value="C:mitochondrion"/>
    <property type="evidence" value="ECO:0007669"/>
    <property type="project" value="UniProtKB-SubCell"/>
</dbReference>
<evidence type="ECO:0000256" key="6">
    <source>
        <dbReference type="ARBA" id="ARBA00023136"/>
    </source>
</evidence>
<dbReference type="OrthoDB" id="427518at2759"/>
<keyword evidence="8" id="KW-1185">Reference proteome</keyword>
<dbReference type="AlphaFoldDB" id="A0A9W9NIC4"/>
<evidence type="ECO:0000256" key="1">
    <source>
        <dbReference type="ARBA" id="ARBA00004173"/>
    </source>
</evidence>
<dbReference type="EMBL" id="JAPQKR010000004">
    <property type="protein sequence ID" value="KAJ5219204.1"/>
    <property type="molecule type" value="Genomic_DNA"/>
</dbReference>
<dbReference type="PANTHER" id="PTHR48182:SF2">
    <property type="entry name" value="PROTEIN SERAC1"/>
    <property type="match status" value="1"/>
</dbReference>
<evidence type="ECO:0000256" key="4">
    <source>
        <dbReference type="ARBA" id="ARBA00022824"/>
    </source>
</evidence>
<evidence type="ECO:0000256" key="3">
    <source>
        <dbReference type="ARBA" id="ARBA00004370"/>
    </source>
</evidence>
<keyword evidence="6" id="KW-0472">Membrane</keyword>
<dbReference type="GeneID" id="83175666"/>
<protein>
    <submittedName>
        <fullName evidence="7">Uncharacterized protein</fullName>
    </submittedName>
</protein>
<dbReference type="InterPro" id="IPR052374">
    <property type="entry name" value="SERAC1"/>
</dbReference>
<proteinExistence type="predicted"/>
<comment type="caution">
    <text evidence="7">The sequence shown here is derived from an EMBL/GenBank/DDBJ whole genome shotgun (WGS) entry which is preliminary data.</text>
</comment>
<dbReference type="RefSeq" id="XP_058313777.1">
    <property type="nucleotide sequence ID" value="XM_058448366.1"/>
</dbReference>
<reference evidence="7" key="1">
    <citation type="submission" date="2022-12" db="EMBL/GenBank/DDBJ databases">
        <authorList>
            <person name="Petersen C."/>
        </authorList>
    </citation>
    <scope>NUCLEOTIDE SEQUENCE</scope>
    <source>
        <strain evidence="7">IBT 15544</strain>
    </source>
</reference>
<gene>
    <name evidence="7" type="ORF">N7498_001303</name>
</gene>
<keyword evidence="5" id="KW-0496">Mitochondrion</keyword>
<evidence type="ECO:0000256" key="5">
    <source>
        <dbReference type="ARBA" id="ARBA00023128"/>
    </source>
</evidence>